<accession>A0A4D6HCG5</accession>
<sequence length="155" mass="16835">MVVTASPHRPGTGRRLQGYVDVATRVTPVRYGRTADVGPVRTEVVRIRRWASLHGPQRRDDRSGPSSEAPRPADGVFRNESATVAEYCPRRSRDIEVGSRWSGILQSRSPRGRSTSRFERDLASVGPRSVDAGPLLEGGCRSPTADTAATRPSGV</sequence>
<feature type="compositionally biased region" description="Polar residues" evidence="1">
    <location>
        <begin position="104"/>
        <end position="115"/>
    </location>
</feature>
<reference evidence="2 3" key="1">
    <citation type="journal article" date="2019" name="Nat. Commun.">
        <title>A new type of DNA phosphorothioation-based antiviral system in archaea.</title>
        <authorList>
            <person name="Xiong L."/>
            <person name="Liu S."/>
            <person name="Chen S."/>
            <person name="Xiao Y."/>
            <person name="Zhu B."/>
            <person name="Gao Y."/>
            <person name="Zhang Y."/>
            <person name="Chen B."/>
            <person name="Luo J."/>
            <person name="Deng Z."/>
            <person name="Chen X."/>
            <person name="Wang L."/>
            <person name="Chen S."/>
        </authorList>
    </citation>
    <scope>NUCLEOTIDE SEQUENCE [LARGE SCALE GENOMIC DNA]</scope>
    <source>
        <strain evidence="2 3">CBA1105</strain>
    </source>
</reference>
<evidence type="ECO:0000256" key="1">
    <source>
        <dbReference type="SAM" id="MobiDB-lite"/>
    </source>
</evidence>
<feature type="region of interest" description="Disordered" evidence="1">
    <location>
        <begin position="98"/>
        <end position="155"/>
    </location>
</feature>
<evidence type="ECO:0000313" key="2">
    <source>
        <dbReference type="EMBL" id="QCC51221.1"/>
    </source>
</evidence>
<protein>
    <submittedName>
        <fullName evidence="2">Uncharacterized protein</fullName>
    </submittedName>
</protein>
<dbReference type="Proteomes" id="UP000296706">
    <property type="component" value="Chromosome"/>
</dbReference>
<dbReference type="AlphaFoldDB" id="A0A4D6HCG5"/>
<dbReference type="EMBL" id="CP031310">
    <property type="protein sequence ID" value="QCC51221.1"/>
    <property type="molecule type" value="Genomic_DNA"/>
</dbReference>
<name>A0A4D6HCG5_9EURY</name>
<organism evidence="2 3">
    <name type="scientific">Halapricum salinum</name>
    <dbReference type="NCBI Taxonomy" id="1457250"/>
    <lineage>
        <taxon>Archaea</taxon>
        <taxon>Methanobacteriati</taxon>
        <taxon>Methanobacteriota</taxon>
        <taxon>Stenosarchaea group</taxon>
        <taxon>Halobacteria</taxon>
        <taxon>Halobacteriales</taxon>
        <taxon>Haloarculaceae</taxon>
        <taxon>Halapricum</taxon>
    </lineage>
</organism>
<feature type="region of interest" description="Disordered" evidence="1">
    <location>
        <begin position="50"/>
        <end position="82"/>
    </location>
</feature>
<keyword evidence="3" id="KW-1185">Reference proteome</keyword>
<proteinExistence type="predicted"/>
<gene>
    <name evidence="2" type="ORF">DV733_08180</name>
</gene>
<dbReference type="KEGG" id="hsn:DV733_08180"/>
<evidence type="ECO:0000313" key="3">
    <source>
        <dbReference type="Proteomes" id="UP000296706"/>
    </source>
</evidence>